<protein>
    <submittedName>
        <fullName evidence="2">Uncharacterized protein</fullName>
    </submittedName>
</protein>
<feature type="compositionally biased region" description="Polar residues" evidence="1">
    <location>
        <begin position="428"/>
        <end position="444"/>
    </location>
</feature>
<comment type="caution">
    <text evidence="2">The sequence shown here is derived from an EMBL/GenBank/DDBJ whole genome shotgun (WGS) entry which is preliminary data.</text>
</comment>
<gene>
    <name evidence="2" type="ORF">EK21DRAFT_110275</name>
</gene>
<dbReference type="OrthoDB" id="5407458at2759"/>
<feature type="compositionally biased region" description="Basic and acidic residues" evidence="1">
    <location>
        <begin position="523"/>
        <end position="533"/>
    </location>
</feature>
<feature type="compositionally biased region" description="Basic and acidic residues" evidence="1">
    <location>
        <begin position="765"/>
        <end position="800"/>
    </location>
</feature>
<feature type="compositionally biased region" description="Acidic residues" evidence="1">
    <location>
        <begin position="387"/>
        <end position="408"/>
    </location>
</feature>
<feature type="compositionally biased region" description="Polar residues" evidence="1">
    <location>
        <begin position="181"/>
        <end position="191"/>
    </location>
</feature>
<keyword evidence="3" id="KW-1185">Reference proteome</keyword>
<feature type="compositionally biased region" description="Basic and acidic residues" evidence="1">
    <location>
        <begin position="409"/>
        <end position="419"/>
    </location>
</feature>
<name>A0A9P4HEY8_9PLEO</name>
<dbReference type="EMBL" id="ML978175">
    <property type="protein sequence ID" value="KAF2032062.1"/>
    <property type="molecule type" value="Genomic_DNA"/>
</dbReference>
<evidence type="ECO:0000256" key="1">
    <source>
        <dbReference type="SAM" id="MobiDB-lite"/>
    </source>
</evidence>
<feature type="compositionally biased region" description="Polar residues" evidence="1">
    <location>
        <begin position="492"/>
        <end position="522"/>
    </location>
</feature>
<feature type="compositionally biased region" description="Basic and acidic residues" evidence="1">
    <location>
        <begin position="461"/>
        <end position="474"/>
    </location>
</feature>
<feature type="compositionally biased region" description="Low complexity" evidence="1">
    <location>
        <begin position="373"/>
        <end position="382"/>
    </location>
</feature>
<dbReference type="Proteomes" id="UP000799777">
    <property type="component" value="Unassembled WGS sequence"/>
</dbReference>
<feature type="region of interest" description="Disordered" evidence="1">
    <location>
        <begin position="551"/>
        <end position="631"/>
    </location>
</feature>
<feature type="compositionally biased region" description="Acidic residues" evidence="1">
    <location>
        <begin position="588"/>
        <end position="599"/>
    </location>
</feature>
<feature type="compositionally biased region" description="Low complexity" evidence="1">
    <location>
        <begin position="667"/>
        <end position="684"/>
    </location>
</feature>
<evidence type="ECO:0000313" key="2">
    <source>
        <dbReference type="EMBL" id="KAF2032062.1"/>
    </source>
</evidence>
<feature type="compositionally biased region" description="Basic and acidic residues" evidence="1">
    <location>
        <begin position="612"/>
        <end position="631"/>
    </location>
</feature>
<feature type="region of interest" description="Disordered" evidence="1">
    <location>
        <begin position="659"/>
        <end position="693"/>
    </location>
</feature>
<feature type="compositionally biased region" description="Polar residues" evidence="1">
    <location>
        <begin position="72"/>
        <end position="95"/>
    </location>
</feature>
<sequence length="812" mass="91475">MANTTTHNLHATVEDYDSDQSVDHVLRENFNRKSATPPAQANVSTKRSKDLNQEQASAQEKMTANIDLRSDSGYSSYTGISKSSADSAPSATSRSPPVMPTTTAPAPAPSPAPKPRRPTGGESRQYSNESSPRQKLARTASSASKRPAGQRRPTVTKDPEECTDPNCTQCGPNVKPRRRPTITQPSQSTQEIPRYPQDQRSVQSDPYYAPSSPTYLRHPGSYMQGAAVVEPGFSVRRPSSSRPRPQSFAGDPSTLQWQQGMPMPGYPSPPHERGPPPASSAHFNSAYQQHRAPHMQHGVIPSYMPQQQGGPYYNPALQAAPAFEHMQRPSLSARVSSNNGARGFPAAINTQDDTTNYSARFGQPPTPIEPKMPKMNRMPKPKLIQYQDEEVSETESSEYEEDAPQYDYDDPRAREERRLMPPPVLKRNPSQSRRPTLTRPNTYAQERPRDSRRQSIVVDRPAPRDRERERERAPRPPAPSRRASVSRPPMHRQSQSEYDTQPTRVVVNNSSKPNRRQSYQTTEKAHEEYERQIKARERARAFEEARILEEQVKAAAHERDRDRKRERRASRTIVVDDRDRRRHMPGGFDDEDDDLEEEERPVARPSLRSRRRPDTSDLRMPKERAIETKSKKKEMVAEDYINNTRGAREPIVDEVNRAAKRASRMPSMPSESGSSNGSGKASQSNRTTMTGNTNNEIRLRIQNGSAPVNLQISGEMEGRTLQLVPAENGATDLVIGGTRGDETVYHSELGSQRGNNRRSIVAGQGRRDAEEASERSSRTDRSRRDRGETRESRDDRDGRGHVLRRSRNTTYY</sequence>
<feature type="compositionally biased region" description="Low complexity" evidence="1">
    <location>
        <begin position="236"/>
        <end position="245"/>
    </location>
</feature>
<feature type="compositionally biased region" description="Polar residues" evidence="1">
    <location>
        <begin position="53"/>
        <end position="62"/>
    </location>
</feature>
<feature type="compositionally biased region" description="Polar residues" evidence="1">
    <location>
        <begin position="122"/>
        <end position="144"/>
    </location>
</feature>
<dbReference type="AlphaFoldDB" id="A0A9P4HEY8"/>
<reference evidence="2" key="1">
    <citation type="journal article" date="2020" name="Stud. Mycol.">
        <title>101 Dothideomycetes genomes: a test case for predicting lifestyles and emergence of pathogens.</title>
        <authorList>
            <person name="Haridas S."/>
            <person name="Albert R."/>
            <person name="Binder M."/>
            <person name="Bloem J."/>
            <person name="Labutti K."/>
            <person name="Salamov A."/>
            <person name="Andreopoulos B."/>
            <person name="Baker S."/>
            <person name="Barry K."/>
            <person name="Bills G."/>
            <person name="Bluhm B."/>
            <person name="Cannon C."/>
            <person name="Castanera R."/>
            <person name="Culley D."/>
            <person name="Daum C."/>
            <person name="Ezra D."/>
            <person name="Gonzalez J."/>
            <person name="Henrissat B."/>
            <person name="Kuo A."/>
            <person name="Liang C."/>
            <person name="Lipzen A."/>
            <person name="Lutzoni F."/>
            <person name="Magnuson J."/>
            <person name="Mondo S."/>
            <person name="Nolan M."/>
            <person name="Ohm R."/>
            <person name="Pangilinan J."/>
            <person name="Park H.-J."/>
            <person name="Ramirez L."/>
            <person name="Alfaro M."/>
            <person name="Sun H."/>
            <person name="Tritt A."/>
            <person name="Yoshinaga Y."/>
            <person name="Zwiers L.-H."/>
            <person name="Turgeon B."/>
            <person name="Goodwin S."/>
            <person name="Spatafora J."/>
            <person name="Crous P."/>
            <person name="Grigoriev I."/>
        </authorList>
    </citation>
    <scope>NUCLEOTIDE SEQUENCE</scope>
    <source>
        <strain evidence="2">CBS 110217</strain>
    </source>
</reference>
<feature type="region of interest" description="Disordered" evidence="1">
    <location>
        <begin position="328"/>
        <end position="533"/>
    </location>
</feature>
<organism evidence="2 3">
    <name type="scientific">Setomelanomma holmii</name>
    <dbReference type="NCBI Taxonomy" id="210430"/>
    <lineage>
        <taxon>Eukaryota</taxon>
        <taxon>Fungi</taxon>
        <taxon>Dikarya</taxon>
        <taxon>Ascomycota</taxon>
        <taxon>Pezizomycotina</taxon>
        <taxon>Dothideomycetes</taxon>
        <taxon>Pleosporomycetidae</taxon>
        <taxon>Pleosporales</taxon>
        <taxon>Pleosporineae</taxon>
        <taxon>Phaeosphaeriaceae</taxon>
        <taxon>Setomelanomma</taxon>
    </lineage>
</organism>
<feature type="compositionally biased region" description="Basic and acidic residues" evidence="1">
    <location>
        <begin position="21"/>
        <end position="31"/>
    </location>
</feature>
<evidence type="ECO:0000313" key="3">
    <source>
        <dbReference type="Proteomes" id="UP000799777"/>
    </source>
</evidence>
<feature type="compositionally biased region" description="Polar residues" evidence="1">
    <location>
        <begin position="32"/>
        <end position="45"/>
    </location>
</feature>
<feature type="region of interest" description="Disordered" evidence="1">
    <location>
        <begin position="234"/>
        <end position="283"/>
    </location>
</feature>
<accession>A0A9P4HEY8</accession>
<feature type="compositionally biased region" description="Polar residues" evidence="1">
    <location>
        <begin position="329"/>
        <end position="340"/>
    </location>
</feature>
<feature type="compositionally biased region" description="Basic residues" evidence="1">
    <location>
        <begin position="801"/>
        <end position="812"/>
    </location>
</feature>
<feature type="compositionally biased region" description="Basic and acidic residues" evidence="1">
    <location>
        <begin position="551"/>
        <end position="563"/>
    </location>
</feature>
<proteinExistence type="predicted"/>
<feature type="region of interest" description="Disordered" evidence="1">
    <location>
        <begin position="1"/>
        <end position="219"/>
    </location>
</feature>
<feature type="compositionally biased region" description="Polar residues" evidence="1">
    <location>
        <begin position="348"/>
        <end position="358"/>
    </location>
</feature>
<feature type="region of interest" description="Disordered" evidence="1">
    <location>
        <begin position="750"/>
        <end position="812"/>
    </location>
</feature>